<dbReference type="RefSeq" id="WP_007174990.1">
    <property type="nucleotide sequence ID" value="NZ_GG704783.1"/>
</dbReference>
<evidence type="ECO:0000313" key="1">
    <source>
        <dbReference type="EMBL" id="EFA42959.1"/>
    </source>
</evidence>
<dbReference type="EMBL" id="ACKS01000107">
    <property type="protein sequence ID" value="EFA42959.1"/>
    <property type="molecule type" value="Genomic_DNA"/>
</dbReference>
<reference evidence="1 2" key="1">
    <citation type="submission" date="2009-10" db="EMBL/GenBank/DDBJ databases">
        <authorList>
            <person name="Qin X."/>
            <person name="Bachman B."/>
            <person name="Battles P."/>
            <person name="Bell A."/>
            <person name="Bess C."/>
            <person name="Bickham C."/>
            <person name="Chaboub L."/>
            <person name="Chen D."/>
            <person name="Coyle M."/>
            <person name="Deiros D.R."/>
            <person name="Dinh H."/>
            <person name="Forbes L."/>
            <person name="Fowler G."/>
            <person name="Francisco L."/>
            <person name="Fu Q."/>
            <person name="Gubbala S."/>
            <person name="Hale W."/>
            <person name="Han Y."/>
            <person name="Hemphill L."/>
            <person name="Highlander S.K."/>
            <person name="Hirani K."/>
            <person name="Hogues M."/>
            <person name="Jackson L."/>
            <person name="Jakkamsetti A."/>
            <person name="Javaid M."/>
            <person name="Jiang H."/>
            <person name="Korchina V."/>
            <person name="Kovar C."/>
            <person name="Lara F."/>
            <person name="Lee S."/>
            <person name="Mata R."/>
            <person name="Mathew T."/>
            <person name="Moen C."/>
            <person name="Morales K."/>
            <person name="Munidasa M."/>
            <person name="Nazareth L."/>
            <person name="Ngo R."/>
            <person name="Nguyen L."/>
            <person name="Okwuonu G."/>
            <person name="Ongeri F."/>
            <person name="Patil S."/>
            <person name="Petrosino J."/>
            <person name="Pham C."/>
            <person name="Pham P."/>
            <person name="Pu L.-L."/>
            <person name="Puazo M."/>
            <person name="Raj R."/>
            <person name="Reid J."/>
            <person name="Rouhana J."/>
            <person name="Saada N."/>
            <person name="Shang Y."/>
            <person name="Simmons D."/>
            <person name="Thornton R."/>
            <person name="Warren J."/>
            <person name="Weissenberger G."/>
            <person name="Zhang J."/>
            <person name="Zhang L."/>
            <person name="Zhou C."/>
            <person name="Zhu D."/>
            <person name="Muzny D."/>
            <person name="Worley K."/>
            <person name="Gibbs R."/>
        </authorList>
    </citation>
    <scope>NUCLEOTIDE SEQUENCE [LARGE SCALE GENOMIC DNA]</scope>
    <source>
        <strain evidence="1 2">DSM 17361</strain>
    </source>
</reference>
<evidence type="ECO:0000313" key="2">
    <source>
        <dbReference type="Proteomes" id="UP000003160"/>
    </source>
</evidence>
<gene>
    <name evidence="1" type="ORF">HMPREF0645_2595</name>
</gene>
<accession>D1Q060</accession>
<organism evidence="1 2">
    <name type="scientific">Hallella bergensis DSM 17361</name>
    <dbReference type="NCBI Taxonomy" id="585502"/>
    <lineage>
        <taxon>Bacteria</taxon>
        <taxon>Pseudomonadati</taxon>
        <taxon>Bacteroidota</taxon>
        <taxon>Bacteroidia</taxon>
        <taxon>Bacteroidales</taxon>
        <taxon>Prevotellaceae</taxon>
        <taxon>Hallella</taxon>
    </lineage>
</organism>
<proteinExistence type="predicted"/>
<protein>
    <submittedName>
        <fullName evidence="1">Uncharacterized protein</fullName>
    </submittedName>
</protein>
<dbReference type="HOGENOM" id="CLU_3028438_0_0_10"/>
<keyword evidence="2" id="KW-1185">Reference proteome</keyword>
<name>D1Q060_9BACT</name>
<dbReference type="Proteomes" id="UP000003160">
    <property type="component" value="Unassembled WGS sequence"/>
</dbReference>
<dbReference type="AlphaFoldDB" id="D1Q060"/>
<sequence length="55" mass="6357">MKVIDFKNRKLDLDGALFVHGEKDYSACTATESSRRFKTLKGTMQWLNKRGYTEA</sequence>
<comment type="caution">
    <text evidence="1">The sequence shown here is derived from an EMBL/GenBank/DDBJ whole genome shotgun (WGS) entry which is preliminary data.</text>
</comment>